<comment type="caution">
    <text evidence="14">The sequence shown here is derived from an EMBL/GenBank/DDBJ whole genome shotgun (WGS) entry which is preliminary data.</text>
</comment>
<dbReference type="HAMAP" id="MF_00406">
    <property type="entry name" value="FabZ"/>
    <property type="match status" value="1"/>
</dbReference>
<dbReference type="Gene3D" id="3.10.129.10">
    <property type="entry name" value="Hotdog Thioesterase"/>
    <property type="match status" value="1"/>
</dbReference>
<keyword evidence="6" id="KW-0441">Lipid A biosynthesis</keyword>
<dbReference type="NCBIfam" id="NF000582">
    <property type="entry name" value="PRK00006.1"/>
    <property type="match status" value="1"/>
</dbReference>
<dbReference type="GO" id="GO:0009245">
    <property type="term" value="P:lipid A biosynthetic process"/>
    <property type="evidence" value="ECO:0007669"/>
    <property type="project" value="UniProtKB-KW"/>
</dbReference>
<keyword evidence="11" id="KW-0456">Lyase</keyword>
<keyword evidence="10" id="KW-0443">Lipid metabolism</keyword>
<dbReference type="GO" id="GO:0006633">
    <property type="term" value="P:fatty acid biosynthetic process"/>
    <property type="evidence" value="ECO:0007669"/>
    <property type="project" value="InterPro"/>
</dbReference>
<evidence type="ECO:0000256" key="2">
    <source>
        <dbReference type="ARBA" id="ARBA00004496"/>
    </source>
</evidence>
<dbReference type="SUPFAM" id="SSF54637">
    <property type="entry name" value="Thioesterase/thiol ester dehydrase-isomerase"/>
    <property type="match status" value="1"/>
</dbReference>
<proteinExistence type="inferred from homology"/>
<sequence>MNRQKTIKTPVTVDGRSLFSGQPCTLRFAPAEPDTGIVFIRANEPTPIVADIANVPKRPRRTSLEQDHAVVETVEHVLAAVSGMGIDNVRIELSAAETPSTDGSALLFVQALQQAGIQEQSAEQKVFMVTEPIAVSENDAMLAALPGPTDCLDILYDLDYGDVPSIGRQVLGFRLDKDNFASQIAPARTFSLEEEARVFQAQGIGAHLTPHDVLIMGPNGPIDNALRFDDEHVRHKISDLIGDLALLGRRLRGRIVAYKSGHELNHKLIHKLAEAIAIERASTQMSEPVLDVRKIMRLLPHRYPFLMVDRLLSLEGDTRAIGIKNVTINEPYFQGHYPSQPIMPGVMILEAMAQLSGLLLSRRLEHAGKVAVLLSMDRVKMRRPVRPGDQLILEAEAVHVRPRTGHCRCRALVDNEVAAEAEIKFMLVDAEPA</sequence>
<dbReference type="Gene3D" id="3.30.1700.10">
    <property type="entry name" value="lpxc deacetylase, domain 2"/>
    <property type="match status" value="1"/>
</dbReference>
<keyword evidence="5" id="KW-0444">Lipid biosynthesis</keyword>
<evidence type="ECO:0000256" key="6">
    <source>
        <dbReference type="ARBA" id="ARBA00022556"/>
    </source>
</evidence>
<comment type="catalytic activity">
    <reaction evidence="12">
        <text>a UDP-3-O-[(3R)-3-hydroxyacyl]-N-acetyl-alpha-D-glucosamine + H2O = a UDP-3-O-[(3R)-3-hydroxyacyl]-alpha-D-glucosamine + acetate</text>
        <dbReference type="Rhea" id="RHEA:67816"/>
        <dbReference type="ChEBI" id="CHEBI:15377"/>
        <dbReference type="ChEBI" id="CHEBI:30089"/>
        <dbReference type="ChEBI" id="CHEBI:137740"/>
        <dbReference type="ChEBI" id="CHEBI:173225"/>
        <dbReference type="EC" id="3.5.1.108"/>
    </reaction>
</comment>
<dbReference type="FunFam" id="3.10.129.10:FF:000001">
    <property type="entry name" value="3-hydroxyacyl-[acyl-carrier-protein] dehydratase FabZ"/>
    <property type="match status" value="1"/>
</dbReference>
<dbReference type="GO" id="GO:0005737">
    <property type="term" value="C:cytoplasm"/>
    <property type="evidence" value="ECO:0007669"/>
    <property type="project" value="UniProtKB-SubCell"/>
</dbReference>
<comment type="function">
    <text evidence="13">Involved in unsaturated fatty acids biosynthesis. Catalyzes the dehydration of short chain beta-hydroxyacyl-ACPs and long chain saturated and unsaturated beta-hydroxyacyl-ACPs.</text>
</comment>
<dbReference type="Pfam" id="PF03331">
    <property type="entry name" value="LpxC"/>
    <property type="match status" value="1"/>
</dbReference>
<dbReference type="Pfam" id="PF07977">
    <property type="entry name" value="FabA"/>
    <property type="match status" value="1"/>
</dbReference>
<dbReference type="EMBL" id="LAZR01000091">
    <property type="protein sequence ID" value="KKN92811.1"/>
    <property type="molecule type" value="Genomic_DNA"/>
</dbReference>
<name>A0A0F9X212_9ZZZZ</name>
<evidence type="ECO:0000256" key="7">
    <source>
        <dbReference type="ARBA" id="ARBA00022723"/>
    </source>
</evidence>
<evidence type="ECO:0000256" key="1">
    <source>
        <dbReference type="ARBA" id="ARBA00001947"/>
    </source>
</evidence>
<dbReference type="NCBIfam" id="TIGR01750">
    <property type="entry name" value="fabZ"/>
    <property type="match status" value="1"/>
</dbReference>
<evidence type="ECO:0000256" key="11">
    <source>
        <dbReference type="ARBA" id="ARBA00023239"/>
    </source>
</evidence>
<evidence type="ECO:0000256" key="9">
    <source>
        <dbReference type="ARBA" id="ARBA00022833"/>
    </source>
</evidence>
<dbReference type="GO" id="GO:0016020">
    <property type="term" value="C:membrane"/>
    <property type="evidence" value="ECO:0007669"/>
    <property type="project" value="GOC"/>
</dbReference>
<dbReference type="InterPro" id="IPR020568">
    <property type="entry name" value="Ribosomal_Su5_D2-typ_SF"/>
</dbReference>
<reference evidence="14" key="1">
    <citation type="journal article" date="2015" name="Nature">
        <title>Complex archaea that bridge the gap between prokaryotes and eukaryotes.</title>
        <authorList>
            <person name="Spang A."/>
            <person name="Saw J.H."/>
            <person name="Jorgensen S.L."/>
            <person name="Zaremba-Niedzwiedzka K."/>
            <person name="Martijn J."/>
            <person name="Lind A.E."/>
            <person name="van Eijk R."/>
            <person name="Schleper C."/>
            <person name="Guy L."/>
            <person name="Ettema T.J."/>
        </authorList>
    </citation>
    <scope>NUCLEOTIDE SEQUENCE</scope>
</reference>
<dbReference type="InterPro" id="IPR029069">
    <property type="entry name" value="HotDog_dom_sf"/>
</dbReference>
<keyword evidence="8" id="KW-0378">Hydrolase</keyword>
<comment type="cofactor">
    <cofactor evidence="1">
        <name>Zn(2+)</name>
        <dbReference type="ChEBI" id="CHEBI:29105"/>
    </cofactor>
</comment>
<protein>
    <submittedName>
        <fullName evidence="14">Uncharacterized protein</fullName>
    </submittedName>
</protein>
<evidence type="ECO:0000256" key="4">
    <source>
        <dbReference type="ARBA" id="ARBA00022490"/>
    </source>
</evidence>
<evidence type="ECO:0000313" key="14">
    <source>
        <dbReference type="EMBL" id="KKN92811.1"/>
    </source>
</evidence>
<dbReference type="AlphaFoldDB" id="A0A0F9X212"/>
<dbReference type="GO" id="GO:0103117">
    <property type="term" value="F:UDP-3-O-acyl-N-acetylglucosamine deacetylase activity"/>
    <property type="evidence" value="ECO:0007669"/>
    <property type="project" value="UniProtKB-EC"/>
</dbReference>
<dbReference type="InterPro" id="IPR015870">
    <property type="entry name" value="UDP-acyl_N-AcGlcN_deAcase_N"/>
</dbReference>
<dbReference type="CDD" id="cd01288">
    <property type="entry name" value="FabZ"/>
    <property type="match status" value="1"/>
</dbReference>
<dbReference type="UniPathway" id="UPA00359">
    <property type="reaction ID" value="UER00478"/>
</dbReference>
<dbReference type="NCBIfam" id="TIGR00325">
    <property type="entry name" value="lpxC"/>
    <property type="match status" value="1"/>
</dbReference>
<comment type="pathway">
    <text evidence="3">Glycolipid biosynthesis; lipid IV(A) biosynthesis; lipid IV(A) from (3R)-3-hydroxytetradecanoyl-[acyl-carrier-protein] and UDP-N-acetyl-alpha-D-glucosamine: step 2/6.</text>
</comment>
<dbReference type="InterPro" id="IPR011334">
    <property type="entry name" value="UDP-acyl_GlcNac_deAcase_C"/>
</dbReference>
<keyword evidence="9" id="KW-0862">Zinc</keyword>
<dbReference type="SUPFAM" id="SSF54211">
    <property type="entry name" value="Ribosomal protein S5 domain 2-like"/>
    <property type="match status" value="2"/>
</dbReference>
<evidence type="ECO:0000256" key="3">
    <source>
        <dbReference type="ARBA" id="ARBA00005002"/>
    </source>
</evidence>
<dbReference type="PANTHER" id="PTHR33694:SF1">
    <property type="entry name" value="UDP-3-O-ACYL-N-ACETYLGLUCOSAMINE DEACETYLASE 1, MITOCHONDRIAL-RELATED"/>
    <property type="match status" value="1"/>
</dbReference>
<organism evidence="14">
    <name type="scientific">marine sediment metagenome</name>
    <dbReference type="NCBI Taxonomy" id="412755"/>
    <lineage>
        <taxon>unclassified sequences</taxon>
        <taxon>metagenomes</taxon>
        <taxon>ecological metagenomes</taxon>
    </lineage>
</organism>
<evidence type="ECO:0000256" key="10">
    <source>
        <dbReference type="ARBA" id="ARBA00023098"/>
    </source>
</evidence>
<comment type="subcellular location">
    <subcellularLocation>
        <location evidence="2">Cytoplasm</location>
    </subcellularLocation>
</comment>
<keyword evidence="4" id="KW-0963">Cytoplasm</keyword>
<evidence type="ECO:0000256" key="5">
    <source>
        <dbReference type="ARBA" id="ARBA00022516"/>
    </source>
</evidence>
<dbReference type="GO" id="GO:0046872">
    <property type="term" value="F:metal ion binding"/>
    <property type="evidence" value="ECO:0007669"/>
    <property type="project" value="UniProtKB-KW"/>
</dbReference>
<evidence type="ECO:0000256" key="13">
    <source>
        <dbReference type="ARBA" id="ARBA00025049"/>
    </source>
</evidence>
<dbReference type="HAMAP" id="MF_00388">
    <property type="entry name" value="LpxC"/>
    <property type="match status" value="1"/>
</dbReference>
<dbReference type="InterPro" id="IPR013114">
    <property type="entry name" value="FabA_FabZ"/>
</dbReference>
<accession>A0A0F9X212</accession>
<keyword evidence="7" id="KW-0479">Metal-binding</keyword>
<gene>
    <name evidence="14" type="ORF">LCGC14_0203380</name>
</gene>
<dbReference type="Gene3D" id="3.30.230.20">
    <property type="entry name" value="lpxc deacetylase, domain 1"/>
    <property type="match status" value="1"/>
</dbReference>
<dbReference type="InterPro" id="IPR010084">
    <property type="entry name" value="FabZ"/>
</dbReference>
<dbReference type="InterPro" id="IPR004463">
    <property type="entry name" value="UDP-acyl_GlcNac_deAcase"/>
</dbReference>
<evidence type="ECO:0000256" key="8">
    <source>
        <dbReference type="ARBA" id="ARBA00022801"/>
    </source>
</evidence>
<dbReference type="PANTHER" id="PTHR33694">
    <property type="entry name" value="UDP-3-O-ACYL-N-ACETYLGLUCOSAMINE DEACETYLASE 1, MITOCHONDRIAL-RELATED"/>
    <property type="match status" value="1"/>
</dbReference>
<dbReference type="GO" id="GO:0016836">
    <property type="term" value="F:hydro-lyase activity"/>
    <property type="evidence" value="ECO:0007669"/>
    <property type="project" value="InterPro"/>
</dbReference>
<evidence type="ECO:0000256" key="12">
    <source>
        <dbReference type="ARBA" id="ARBA00024535"/>
    </source>
</evidence>